<dbReference type="InterPro" id="IPR036397">
    <property type="entry name" value="RNaseH_sf"/>
</dbReference>
<evidence type="ECO:0000313" key="3">
    <source>
        <dbReference type="EMBL" id="MBA0845873.1"/>
    </source>
</evidence>
<sequence>MEIYGEHLGDQICKIPILHNGLDDYRIWFHNPLGLYSTNSAYSWLSLKHVGFGPHQFLWRLTWKLQTLPKIKIFCWHLGHDILPTYKKIFGIRRDINSTCPRYGIEKETLLHVMKNCPKAWAVLVYGGFNNNLIEGSYYRCVDWIEDMARTLDKKAFSDFITEEAKVTWERAATLSQDFRIFNLFEKPMLPKLVVEKVWKKPGQGVVKINFNTTANGRKMSFGLVARDHDGFVLGGRAGVMDKNVQAEWAELHALEESISFAWTKNWLKLEFESDCVSLVNWLNRTKADFSTMGHRIQEILKLLDPFSNVSFVWALRCCNKAADYLCNWAIVNNCTKDFNMDYPLEIHDIILRDAIN</sequence>
<dbReference type="InterPro" id="IPR026960">
    <property type="entry name" value="RVT-Znf"/>
</dbReference>
<evidence type="ECO:0000259" key="1">
    <source>
        <dbReference type="Pfam" id="PF13456"/>
    </source>
</evidence>
<reference evidence="3 4" key="1">
    <citation type="journal article" date="2019" name="Genome Biol. Evol.">
        <title>Insights into the evolution of the New World diploid cottons (Gossypium, subgenus Houzingenia) based on genome sequencing.</title>
        <authorList>
            <person name="Grover C.E."/>
            <person name="Arick M.A. 2nd"/>
            <person name="Thrash A."/>
            <person name="Conover J.L."/>
            <person name="Sanders W.S."/>
            <person name="Peterson D.G."/>
            <person name="Frelichowski J.E."/>
            <person name="Scheffler J.A."/>
            <person name="Scheffler B.E."/>
            <person name="Wendel J.F."/>
        </authorList>
    </citation>
    <scope>NUCLEOTIDE SEQUENCE [LARGE SCALE GENOMIC DNA]</scope>
    <source>
        <strain evidence="3">6</strain>
        <tissue evidence="3">Leaf</tissue>
    </source>
</reference>
<feature type="domain" description="Reverse transcriptase zinc-binding" evidence="2">
    <location>
        <begin position="36"/>
        <end position="121"/>
    </location>
</feature>
<dbReference type="PANTHER" id="PTHR47074:SF48">
    <property type="entry name" value="POLYNUCLEOTIDYL TRANSFERASE, RIBONUCLEASE H-LIKE SUPERFAMILY PROTEIN"/>
    <property type="match status" value="1"/>
</dbReference>
<dbReference type="PANTHER" id="PTHR47074">
    <property type="entry name" value="BNAC02G40300D PROTEIN"/>
    <property type="match status" value="1"/>
</dbReference>
<proteinExistence type="predicted"/>
<evidence type="ECO:0008006" key="5">
    <source>
        <dbReference type="Google" id="ProtNLM"/>
    </source>
</evidence>
<dbReference type="InterPro" id="IPR044730">
    <property type="entry name" value="RNase_H-like_dom_plant"/>
</dbReference>
<feature type="domain" description="RNase H type-1" evidence="1">
    <location>
        <begin position="218"/>
        <end position="330"/>
    </location>
</feature>
<dbReference type="AlphaFoldDB" id="A0A7J9KHD5"/>
<gene>
    <name evidence="3" type="ORF">Goarm_022519</name>
</gene>
<name>A0A7J9KHD5_9ROSI</name>
<keyword evidence="4" id="KW-1185">Reference proteome</keyword>
<dbReference type="EMBL" id="JABFAE010419115">
    <property type="protein sequence ID" value="MBA0845873.1"/>
    <property type="molecule type" value="Genomic_DNA"/>
</dbReference>
<dbReference type="InterPro" id="IPR052929">
    <property type="entry name" value="RNase_H-like_EbsB-rel"/>
</dbReference>
<dbReference type="SUPFAM" id="SSF53098">
    <property type="entry name" value="Ribonuclease H-like"/>
    <property type="match status" value="1"/>
</dbReference>
<comment type="caution">
    <text evidence="3">The sequence shown here is derived from an EMBL/GenBank/DDBJ whole genome shotgun (WGS) entry which is preliminary data.</text>
</comment>
<dbReference type="InterPro" id="IPR002156">
    <property type="entry name" value="RNaseH_domain"/>
</dbReference>
<dbReference type="CDD" id="cd06222">
    <property type="entry name" value="RNase_H_like"/>
    <property type="match status" value="1"/>
</dbReference>
<evidence type="ECO:0000259" key="2">
    <source>
        <dbReference type="Pfam" id="PF13966"/>
    </source>
</evidence>
<dbReference type="InterPro" id="IPR012337">
    <property type="entry name" value="RNaseH-like_sf"/>
</dbReference>
<organism evidence="3 4">
    <name type="scientific">Gossypium armourianum</name>
    <dbReference type="NCBI Taxonomy" id="34283"/>
    <lineage>
        <taxon>Eukaryota</taxon>
        <taxon>Viridiplantae</taxon>
        <taxon>Streptophyta</taxon>
        <taxon>Embryophyta</taxon>
        <taxon>Tracheophyta</taxon>
        <taxon>Spermatophyta</taxon>
        <taxon>Magnoliopsida</taxon>
        <taxon>eudicotyledons</taxon>
        <taxon>Gunneridae</taxon>
        <taxon>Pentapetalae</taxon>
        <taxon>rosids</taxon>
        <taxon>malvids</taxon>
        <taxon>Malvales</taxon>
        <taxon>Malvaceae</taxon>
        <taxon>Malvoideae</taxon>
        <taxon>Gossypium</taxon>
    </lineage>
</organism>
<dbReference type="GO" id="GO:0003676">
    <property type="term" value="F:nucleic acid binding"/>
    <property type="evidence" value="ECO:0007669"/>
    <property type="project" value="InterPro"/>
</dbReference>
<evidence type="ECO:0000313" key="4">
    <source>
        <dbReference type="Proteomes" id="UP000593575"/>
    </source>
</evidence>
<dbReference type="Proteomes" id="UP000593575">
    <property type="component" value="Unassembled WGS sequence"/>
</dbReference>
<dbReference type="Gene3D" id="3.30.420.10">
    <property type="entry name" value="Ribonuclease H-like superfamily/Ribonuclease H"/>
    <property type="match status" value="1"/>
</dbReference>
<dbReference type="GO" id="GO:0004523">
    <property type="term" value="F:RNA-DNA hybrid ribonuclease activity"/>
    <property type="evidence" value="ECO:0007669"/>
    <property type="project" value="InterPro"/>
</dbReference>
<dbReference type="Pfam" id="PF13966">
    <property type="entry name" value="zf-RVT"/>
    <property type="match status" value="1"/>
</dbReference>
<dbReference type="Pfam" id="PF13456">
    <property type="entry name" value="RVT_3"/>
    <property type="match status" value="1"/>
</dbReference>
<protein>
    <recommendedName>
        <fullName evidence="5">RNase H type-1 domain-containing protein</fullName>
    </recommendedName>
</protein>
<accession>A0A7J9KHD5</accession>